<reference evidence="4" key="1">
    <citation type="submission" date="2023-06" db="EMBL/GenBank/DDBJ databases">
        <title>SYSU T00b26.</title>
        <authorList>
            <person name="Gao L."/>
            <person name="Fang B.-Z."/>
            <person name="Li W.-J."/>
        </authorList>
    </citation>
    <scope>NUCLEOTIDE SEQUENCE</scope>
    <source>
        <strain evidence="4">SYSU T00b26</strain>
    </source>
</reference>
<feature type="region of interest" description="Disordered" evidence="2">
    <location>
        <begin position="1"/>
        <end position="108"/>
    </location>
</feature>
<sequence length="279" mass="30763">MARKKDTRDEPAVTPAESLEGSESAPRRSRRASRGSRESRRARIVRERAQTQEQPIVEEAPEATASAASPGEDASQTSTRHDDAPTTSQAGAAEPTEAELEEQERLDPTTERRRWILLTAFLGVTVLSLIGVSLYLSDVVSQWELRTEELTEVNYDLGAQLADAQDTIEAQTTRIDVLTTQLNTAKDRITALANETANYDDDRAYTAQQIEQLEGLAATGAAVANALTRCIDGEEQLVTYLEDPENYEEEEILAFQESVEELCTAARDSNSEFQQLLNG</sequence>
<feature type="coiled-coil region" evidence="1">
    <location>
        <begin position="161"/>
        <end position="195"/>
    </location>
</feature>
<keyword evidence="1" id="KW-0175">Coiled coil</keyword>
<evidence type="ECO:0000256" key="3">
    <source>
        <dbReference type="SAM" id="Phobius"/>
    </source>
</evidence>
<evidence type="ECO:0000313" key="4">
    <source>
        <dbReference type="EMBL" id="MDN4473700.1"/>
    </source>
</evidence>
<dbReference type="RefSeq" id="WP_301129482.1">
    <property type="nucleotide sequence ID" value="NZ_JAUHPV010000007.1"/>
</dbReference>
<protein>
    <submittedName>
        <fullName evidence="4">Uncharacterized protein</fullName>
    </submittedName>
</protein>
<keyword evidence="3" id="KW-0812">Transmembrane</keyword>
<name>A0ABT8G3J3_9MICO</name>
<evidence type="ECO:0000313" key="5">
    <source>
        <dbReference type="Proteomes" id="UP001172738"/>
    </source>
</evidence>
<organism evidence="4 5">
    <name type="scientific">Demequina zhanjiangensis</name>
    <dbReference type="NCBI Taxonomy" id="3051659"/>
    <lineage>
        <taxon>Bacteria</taxon>
        <taxon>Bacillati</taxon>
        <taxon>Actinomycetota</taxon>
        <taxon>Actinomycetes</taxon>
        <taxon>Micrococcales</taxon>
        <taxon>Demequinaceae</taxon>
        <taxon>Demequina</taxon>
    </lineage>
</organism>
<feature type="transmembrane region" description="Helical" evidence="3">
    <location>
        <begin position="115"/>
        <end position="136"/>
    </location>
</feature>
<gene>
    <name evidence="4" type="ORF">QQX04_11910</name>
</gene>
<keyword evidence="3" id="KW-1133">Transmembrane helix</keyword>
<evidence type="ECO:0000256" key="2">
    <source>
        <dbReference type="SAM" id="MobiDB-lite"/>
    </source>
</evidence>
<dbReference type="EMBL" id="JAUHPV010000007">
    <property type="protein sequence ID" value="MDN4473700.1"/>
    <property type="molecule type" value="Genomic_DNA"/>
</dbReference>
<feature type="compositionally biased region" description="Basic and acidic residues" evidence="2">
    <location>
        <begin position="1"/>
        <end position="11"/>
    </location>
</feature>
<feature type="compositionally biased region" description="Low complexity" evidence="2">
    <location>
        <begin position="62"/>
        <end position="72"/>
    </location>
</feature>
<feature type="compositionally biased region" description="Basic and acidic residues" evidence="2">
    <location>
        <begin position="35"/>
        <end position="50"/>
    </location>
</feature>
<keyword evidence="5" id="KW-1185">Reference proteome</keyword>
<accession>A0ABT8G3J3</accession>
<proteinExistence type="predicted"/>
<keyword evidence="3" id="KW-0472">Membrane</keyword>
<comment type="caution">
    <text evidence="4">The sequence shown here is derived from an EMBL/GenBank/DDBJ whole genome shotgun (WGS) entry which is preliminary data.</text>
</comment>
<evidence type="ECO:0000256" key="1">
    <source>
        <dbReference type="SAM" id="Coils"/>
    </source>
</evidence>
<dbReference type="Proteomes" id="UP001172738">
    <property type="component" value="Unassembled WGS sequence"/>
</dbReference>